<name>A0A8H7F139_AGABI</name>
<dbReference type="Gene3D" id="3.40.50.1820">
    <property type="entry name" value="alpha/beta hydrolase"/>
    <property type="match status" value="1"/>
</dbReference>
<dbReference type="GO" id="GO:0008474">
    <property type="term" value="F:palmitoyl-(protein) hydrolase activity"/>
    <property type="evidence" value="ECO:0007669"/>
    <property type="project" value="TreeGrafter"/>
</dbReference>
<dbReference type="InterPro" id="IPR029058">
    <property type="entry name" value="AB_hydrolase_fold"/>
</dbReference>
<accession>A0A8H7F139</accession>
<gene>
    <name evidence="3" type="ORF">Agabi119p4_5998</name>
</gene>
<feature type="compositionally biased region" description="Basic and acidic residues" evidence="1">
    <location>
        <begin position="272"/>
        <end position="285"/>
    </location>
</feature>
<evidence type="ECO:0000256" key="1">
    <source>
        <dbReference type="SAM" id="MobiDB-lite"/>
    </source>
</evidence>
<feature type="region of interest" description="Disordered" evidence="1">
    <location>
        <begin position="251"/>
        <end position="291"/>
    </location>
</feature>
<protein>
    <recommendedName>
        <fullName evidence="2">Serine aminopeptidase S33 domain-containing protein</fullName>
    </recommendedName>
</protein>
<comment type="caution">
    <text evidence="3">The sequence shown here is derived from an EMBL/GenBank/DDBJ whole genome shotgun (WGS) entry which is preliminary data.</text>
</comment>
<dbReference type="OMA" id="IAQVFYK"/>
<reference evidence="3 4" key="1">
    <citation type="journal article" name="Sci. Rep.">
        <title>Telomere-to-telomere assembled and centromere annotated genomes of the two main subspecies of the button mushroom Agaricus bisporus reveal especially polymorphic chromosome ends.</title>
        <authorList>
            <person name="Sonnenberg A.S.M."/>
            <person name="Sedaghat-Telgerd N."/>
            <person name="Lavrijssen B."/>
            <person name="Ohm R.A."/>
            <person name="Hendrickx P.M."/>
            <person name="Scholtmeijer K."/>
            <person name="Baars J.J.P."/>
            <person name="van Peer A."/>
        </authorList>
    </citation>
    <scope>NUCLEOTIDE SEQUENCE [LARGE SCALE GENOMIC DNA]</scope>
    <source>
        <strain evidence="3 4">H119_p4</strain>
    </source>
</reference>
<dbReference type="PANTHER" id="PTHR12277">
    <property type="entry name" value="ALPHA/BETA HYDROLASE DOMAIN-CONTAINING PROTEIN"/>
    <property type="match status" value="1"/>
</dbReference>
<dbReference type="AlphaFoldDB" id="A0A8H7F139"/>
<feature type="domain" description="Serine aminopeptidase S33" evidence="2">
    <location>
        <begin position="66"/>
        <end position="178"/>
    </location>
</feature>
<dbReference type="SUPFAM" id="SSF53474">
    <property type="entry name" value="alpha/beta-Hydrolases"/>
    <property type="match status" value="1"/>
</dbReference>
<proteinExistence type="predicted"/>
<sequence length="323" mass="36182">MAVRLTPGFFVKKFLLHGQPFLVYPAAFWPLESPPKPSMWDLPYTDVVVTTSDNVQLKCYLIQHSTPRATVIMFHGNGMNHGFMLYHSKKYFSLECNILTVSYRGYGDSQGVPSERGLQRDAQGALDWVLAHDELAGLPIIVYGLSLGGAVAIDVASRNTDKIAALILENTFTSIPDIVHDWPIIGYFSFLCTQRWNSACKLARIPATLPILFLSGRSDYVVPPRHMDNLWEIAKQRGRKKSGRKIARIHGGCWTSSPQTDGSDGENAEGPAIKDEEWSSPKKDQFISFSSGGHVDTYEERRYWPHVKKFLQHTLDSSSSSCT</sequence>
<organism evidence="3 4">
    <name type="scientific">Agaricus bisporus var. burnettii</name>
    <dbReference type="NCBI Taxonomy" id="192524"/>
    <lineage>
        <taxon>Eukaryota</taxon>
        <taxon>Fungi</taxon>
        <taxon>Dikarya</taxon>
        <taxon>Basidiomycota</taxon>
        <taxon>Agaricomycotina</taxon>
        <taxon>Agaricomycetes</taxon>
        <taxon>Agaricomycetidae</taxon>
        <taxon>Agaricales</taxon>
        <taxon>Agaricineae</taxon>
        <taxon>Agaricaceae</taxon>
        <taxon>Agaricus</taxon>
    </lineage>
</organism>
<dbReference type="Pfam" id="PF12146">
    <property type="entry name" value="Hydrolase_4"/>
    <property type="match status" value="1"/>
</dbReference>
<dbReference type="Proteomes" id="UP000629468">
    <property type="component" value="Unassembled WGS sequence"/>
</dbReference>
<dbReference type="GO" id="GO:0016020">
    <property type="term" value="C:membrane"/>
    <property type="evidence" value="ECO:0007669"/>
    <property type="project" value="TreeGrafter"/>
</dbReference>
<dbReference type="EMBL" id="JABXXO010000008">
    <property type="protein sequence ID" value="KAF7771687.1"/>
    <property type="molecule type" value="Genomic_DNA"/>
</dbReference>
<dbReference type="InterPro" id="IPR022742">
    <property type="entry name" value="Hydrolase_4"/>
</dbReference>
<evidence type="ECO:0000313" key="4">
    <source>
        <dbReference type="Proteomes" id="UP000629468"/>
    </source>
</evidence>
<dbReference type="PANTHER" id="PTHR12277:SF81">
    <property type="entry name" value="PROTEIN ABHD13"/>
    <property type="match status" value="1"/>
</dbReference>
<evidence type="ECO:0000313" key="3">
    <source>
        <dbReference type="EMBL" id="KAF7771687.1"/>
    </source>
</evidence>
<evidence type="ECO:0000259" key="2">
    <source>
        <dbReference type="Pfam" id="PF12146"/>
    </source>
</evidence>